<protein>
    <recommendedName>
        <fullName evidence="3">Lipoprotein</fullName>
    </recommendedName>
</protein>
<evidence type="ECO:0000313" key="1">
    <source>
        <dbReference type="EMBL" id="ODV55705.1"/>
    </source>
</evidence>
<evidence type="ECO:0008006" key="3">
    <source>
        <dbReference type="Google" id="ProtNLM"/>
    </source>
</evidence>
<reference evidence="1 2" key="1">
    <citation type="submission" date="2016-09" db="EMBL/GenBank/DDBJ databases">
        <title>Draft genome sequence of the soil isolate, Lysinibacillus fusiformis M5, a potential hypoxanthine producer.</title>
        <authorList>
            <person name="Gallegos-Monterrosa R."/>
            <person name="Maroti G."/>
            <person name="Balint B."/>
            <person name="Kovacs A.T."/>
        </authorList>
    </citation>
    <scope>NUCLEOTIDE SEQUENCE [LARGE SCALE GENOMIC DNA]</scope>
    <source>
        <strain evidence="1 2">M5</strain>
    </source>
</reference>
<dbReference type="EMBL" id="MECQ01000001">
    <property type="protein sequence ID" value="ODV55705.1"/>
    <property type="molecule type" value="Genomic_DNA"/>
</dbReference>
<dbReference type="PROSITE" id="PS51257">
    <property type="entry name" value="PROKAR_LIPOPROTEIN"/>
    <property type="match status" value="1"/>
</dbReference>
<gene>
    <name evidence="1" type="ORF">BG258_07210</name>
</gene>
<evidence type="ECO:0000313" key="2">
    <source>
        <dbReference type="Proteomes" id="UP000094784"/>
    </source>
</evidence>
<sequence>MGLFRRIFIFISISILLIGCSNKEIDIDENVIHNEQEYKYEEWLIKTKDLILSSEVEKNKYIDYRSLLDRETSLDDTWRAVNVLNMISQPYNKSSIYIYINSYNTDDKIEQIMLNSIADIIGYENIYNINYNEDLSAIINNTNDVLEKLDMIYLYHFYGDIDISKLDKNLRTQLKEFLANIKIPKDSHYGYFYDLTFLCEKYNITSRELDSEFWKIKLRTEISSDDFIKSYFILKINLALKNSITPEQIQLFFEIQEISSAIKDEKNDSIMSSYLMTDISKQTGQLNGLNKDIIKKSILNQQSENGGFYIRKTLNPDLTASILANNILVFLEEKDKSGSQEGYSEVFSSELSWKVKYFGYNLFTKDIHKKNQNELKKELAKYYELLMDSKIDNLYSDVILYEDILYAMQLSDKINMDVPKEIHKIMLSTSKNVLENLKDFSPVEISLAVDTFTTLKVQVTNEQEVSSFLSSYYNRKLNRFVYKNRDEMMINYYIIKSLISIKNDFTTSEIKSILMEFAELDKGGINNLKDEFETSSLITTFYGIALLSSL</sequence>
<name>A0A1E4R5G0_9BACI</name>
<dbReference type="RefSeq" id="WP_069480763.1">
    <property type="nucleotide sequence ID" value="NZ_KV766182.1"/>
</dbReference>
<accession>A0A1E4R5G0</accession>
<organism evidence="1 2">
    <name type="scientific">Lysinibacillus fusiformis</name>
    <dbReference type="NCBI Taxonomy" id="28031"/>
    <lineage>
        <taxon>Bacteria</taxon>
        <taxon>Bacillati</taxon>
        <taxon>Bacillota</taxon>
        <taxon>Bacilli</taxon>
        <taxon>Bacillales</taxon>
        <taxon>Bacillaceae</taxon>
        <taxon>Lysinibacillus</taxon>
    </lineage>
</organism>
<comment type="caution">
    <text evidence="1">The sequence shown here is derived from an EMBL/GenBank/DDBJ whole genome shotgun (WGS) entry which is preliminary data.</text>
</comment>
<dbReference type="AlphaFoldDB" id="A0A1E4R5G0"/>
<proteinExistence type="predicted"/>
<dbReference type="Proteomes" id="UP000094784">
    <property type="component" value="Unassembled WGS sequence"/>
</dbReference>